<evidence type="ECO:0000313" key="3">
    <source>
        <dbReference type="Proteomes" id="UP000252586"/>
    </source>
</evidence>
<dbReference type="Pfam" id="PF13242">
    <property type="entry name" value="Hydrolase_like"/>
    <property type="match status" value="1"/>
</dbReference>
<dbReference type="AlphaFoldDB" id="A0A366DEX4"/>
<feature type="compositionally biased region" description="Polar residues" evidence="1">
    <location>
        <begin position="158"/>
        <end position="175"/>
    </location>
</feature>
<name>A0A366DEX4_9NOCA</name>
<dbReference type="InterPro" id="IPR036412">
    <property type="entry name" value="HAD-like_sf"/>
</dbReference>
<organism evidence="2 3">
    <name type="scientific">Nocardia puris</name>
    <dbReference type="NCBI Taxonomy" id="208602"/>
    <lineage>
        <taxon>Bacteria</taxon>
        <taxon>Bacillati</taxon>
        <taxon>Actinomycetota</taxon>
        <taxon>Actinomycetes</taxon>
        <taxon>Mycobacteriales</taxon>
        <taxon>Nocardiaceae</taxon>
        <taxon>Nocardia</taxon>
    </lineage>
</organism>
<dbReference type="InterPro" id="IPR023214">
    <property type="entry name" value="HAD_sf"/>
</dbReference>
<dbReference type="SFLD" id="SFLDS00003">
    <property type="entry name" value="Haloacid_Dehalogenase"/>
    <property type="match status" value="1"/>
</dbReference>
<dbReference type="STRING" id="1210090.GCA_001613185_05384"/>
<evidence type="ECO:0000256" key="1">
    <source>
        <dbReference type="SAM" id="MobiDB-lite"/>
    </source>
</evidence>
<dbReference type="RefSeq" id="WP_170160789.1">
    <property type="nucleotide sequence ID" value="NZ_CP107943.1"/>
</dbReference>
<dbReference type="SUPFAM" id="SSF56784">
    <property type="entry name" value="HAD-like"/>
    <property type="match status" value="1"/>
</dbReference>
<keyword evidence="2" id="KW-0378">Hydrolase</keyword>
<reference evidence="2 3" key="1">
    <citation type="submission" date="2018-06" db="EMBL/GenBank/DDBJ databases">
        <title>Genomic Encyclopedia of Type Strains, Phase IV (KMG-IV): sequencing the most valuable type-strain genomes for metagenomic binning, comparative biology and taxonomic classification.</title>
        <authorList>
            <person name="Goeker M."/>
        </authorList>
    </citation>
    <scope>NUCLEOTIDE SEQUENCE [LARGE SCALE GENOMIC DNA]</scope>
    <source>
        <strain evidence="2 3">DSM 44599</strain>
    </source>
</reference>
<evidence type="ECO:0000313" key="2">
    <source>
        <dbReference type="EMBL" id="RBO88495.1"/>
    </source>
</evidence>
<dbReference type="Proteomes" id="UP000252586">
    <property type="component" value="Unassembled WGS sequence"/>
</dbReference>
<dbReference type="Gene3D" id="3.40.50.1000">
    <property type="entry name" value="HAD superfamily/HAD-like"/>
    <property type="match status" value="1"/>
</dbReference>
<dbReference type="SFLD" id="SFLDG01129">
    <property type="entry name" value="C1.5:_HAD__Beta-PGM__Phosphata"/>
    <property type="match status" value="1"/>
</dbReference>
<accession>A0A366DEX4</accession>
<gene>
    <name evidence="2" type="ORF">DFR74_109265</name>
</gene>
<keyword evidence="3" id="KW-1185">Reference proteome</keyword>
<sequence length="357" mass="39028">MPAIAISLPVAGRFKGDHFILSERLVGYDTFLSGVLEINGIKRSVRILTFDDITVLRVAEGRALSDGAHESGILHIPHGLRSRQIAFELQAAASARRRDLTVLDDAELQYALTFLSEAVKPEIREARVDAIVSALPPVPQIDGRSPIVISFDVGGTLGSSSAPSVPSRLRSASQRSPDETRDIIREQLYALPEVSSATMAEICEMLGIESALSIDRGEDEFVPDRHAIDVVRELSYYGTVITISNVSAVDLDMKQLRLLFEPWVTDFFPSCRTGCVKPDRRAFDFACNAVGASVEAMIHVGDSWQCDVKGALAAGARPIWISRGRPMPEEMEDGTVMVATDLRQVVPLIQRMVGSRI</sequence>
<feature type="region of interest" description="Disordered" evidence="1">
    <location>
        <begin position="158"/>
        <end position="178"/>
    </location>
</feature>
<proteinExistence type="predicted"/>
<dbReference type="GO" id="GO:0016787">
    <property type="term" value="F:hydrolase activity"/>
    <property type="evidence" value="ECO:0007669"/>
    <property type="project" value="UniProtKB-KW"/>
</dbReference>
<comment type="caution">
    <text evidence="2">The sequence shown here is derived from an EMBL/GenBank/DDBJ whole genome shotgun (WGS) entry which is preliminary data.</text>
</comment>
<dbReference type="EMBL" id="QNRE01000009">
    <property type="protein sequence ID" value="RBO88495.1"/>
    <property type="molecule type" value="Genomic_DNA"/>
</dbReference>
<protein>
    <submittedName>
        <fullName evidence="2">HAD superfamily hydrolase (TIGR01549 family)</fullName>
    </submittedName>
</protein>